<gene>
    <name evidence="2" type="ORF">GV827_06395</name>
</gene>
<dbReference type="EMBL" id="JAABNT010000003">
    <property type="protein sequence ID" value="NEK22028.1"/>
    <property type="molecule type" value="Genomic_DNA"/>
</dbReference>
<feature type="region of interest" description="Disordered" evidence="1">
    <location>
        <begin position="68"/>
        <end position="89"/>
    </location>
</feature>
<organism evidence="2 3">
    <name type="scientific">Sulfitobacter sediminilitoris</name>
    <dbReference type="NCBI Taxonomy" id="2698830"/>
    <lineage>
        <taxon>Bacteria</taxon>
        <taxon>Pseudomonadati</taxon>
        <taxon>Pseudomonadota</taxon>
        <taxon>Alphaproteobacteria</taxon>
        <taxon>Rhodobacterales</taxon>
        <taxon>Roseobacteraceae</taxon>
        <taxon>Sulfitobacter</taxon>
    </lineage>
</organism>
<reference evidence="2 3" key="1">
    <citation type="submission" date="2020-01" db="EMBL/GenBank/DDBJ databases">
        <title>Sulfitobacter sediminilitoris sp. nov., isolated from a tidal flat.</title>
        <authorList>
            <person name="Park S."/>
            <person name="Yoon J.-H."/>
        </authorList>
    </citation>
    <scope>NUCLEOTIDE SEQUENCE [LARGE SCALE GENOMIC DNA]</scope>
    <source>
        <strain evidence="2 3">JBTF-M27</strain>
    </source>
</reference>
<evidence type="ECO:0000313" key="3">
    <source>
        <dbReference type="Proteomes" id="UP000468591"/>
    </source>
</evidence>
<accession>A0A6P0CA64</accession>
<dbReference type="AlphaFoldDB" id="A0A6P0CA64"/>
<keyword evidence="3" id="KW-1185">Reference proteome</keyword>
<evidence type="ECO:0000256" key="1">
    <source>
        <dbReference type="SAM" id="MobiDB-lite"/>
    </source>
</evidence>
<name>A0A6P0CA64_9RHOB</name>
<protein>
    <submittedName>
        <fullName evidence="2">Uncharacterized protein</fullName>
    </submittedName>
</protein>
<dbReference type="Proteomes" id="UP000468591">
    <property type="component" value="Unassembled WGS sequence"/>
</dbReference>
<evidence type="ECO:0000313" key="2">
    <source>
        <dbReference type="EMBL" id="NEK22028.1"/>
    </source>
</evidence>
<comment type="caution">
    <text evidence="2">The sequence shown here is derived from an EMBL/GenBank/DDBJ whole genome shotgun (WGS) entry which is preliminary data.</text>
</comment>
<proteinExistence type="predicted"/>
<sequence length="89" mass="8973">MSRYLNDFEGGGKISVQVLTITPDVSFLTLQVCCAISTGGASADASAAAAPGGAGFALAHAAGHTAGPKGCRRGPIHQQTPYAQPRFPC</sequence>